<feature type="compositionally biased region" description="Low complexity" evidence="1">
    <location>
        <begin position="145"/>
        <end position="157"/>
    </location>
</feature>
<sequence length="157" mass="16979">IRNSKSRINIAAFSHGNGESDRNVFLRFGVPCPLYRKEPFPRDANLKVSGPSSPSCETPTRAAAPPVRPAASWLPPASRAQPWRPRGRVLSTTPRLRLPAPGRALSVPRPAVDHSPSGLPGSWRPARRRQRPAAQAGRPHPPSARPANASAPLPLRI</sequence>
<accession>A0A0E0F2M6</accession>
<reference evidence="2" key="1">
    <citation type="submission" date="2015-04" db="UniProtKB">
        <authorList>
            <consortium name="EnsemblPlants"/>
        </authorList>
    </citation>
    <scope>IDENTIFICATION</scope>
</reference>
<feature type="region of interest" description="Disordered" evidence="1">
    <location>
        <begin position="39"/>
        <end position="157"/>
    </location>
</feature>
<dbReference type="HOGENOM" id="CLU_1682441_0_0_1"/>
<dbReference type="AlphaFoldDB" id="A0A0E0F2M6"/>
<name>A0A0E0F2M6_9ORYZ</name>
<dbReference type="Proteomes" id="UP000008021">
    <property type="component" value="Chromosome 11"/>
</dbReference>
<dbReference type="Gramene" id="OMERI11G03060.1">
    <property type="protein sequence ID" value="OMERI11G03060.1"/>
    <property type="gene ID" value="OMERI11G03060"/>
</dbReference>
<proteinExistence type="predicted"/>
<feature type="compositionally biased region" description="Low complexity" evidence="1">
    <location>
        <begin position="58"/>
        <end position="71"/>
    </location>
</feature>
<evidence type="ECO:0000256" key="1">
    <source>
        <dbReference type="SAM" id="MobiDB-lite"/>
    </source>
</evidence>
<reference evidence="2" key="2">
    <citation type="submission" date="2018-05" db="EMBL/GenBank/DDBJ databases">
        <title>OmerRS3 (Oryza meridionalis Reference Sequence Version 3).</title>
        <authorList>
            <person name="Zhang J."/>
            <person name="Kudrna D."/>
            <person name="Lee S."/>
            <person name="Talag J."/>
            <person name="Welchert J."/>
            <person name="Wing R.A."/>
        </authorList>
    </citation>
    <scope>NUCLEOTIDE SEQUENCE [LARGE SCALE GENOMIC DNA]</scope>
    <source>
        <strain evidence="2">cv. OR44</strain>
    </source>
</reference>
<evidence type="ECO:0000313" key="3">
    <source>
        <dbReference type="Proteomes" id="UP000008021"/>
    </source>
</evidence>
<organism evidence="2">
    <name type="scientific">Oryza meridionalis</name>
    <dbReference type="NCBI Taxonomy" id="40149"/>
    <lineage>
        <taxon>Eukaryota</taxon>
        <taxon>Viridiplantae</taxon>
        <taxon>Streptophyta</taxon>
        <taxon>Embryophyta</taxon>
        <taxon>Tracheophyta</taxon>
        <taxon>Spermatophyta</taxon>
        <taxon>Magnoliopsida</taxon>
        <taxon>Liliopsida</taxon>
        <taxon>Poales</taxon>
        <taxon>Poaceae</taxon>
        <taxon>BOP clade</taxon>
        <taxon>Oryzoideae</taxon>
        <taxon>Oryzeae</taxon>
        <taxon>Oryzinae</taxon>
        <taxon>Oryza</taxon>
    </lineage>
</organism>
<dbReference type="EnsemblPlants" id="OMERI11G03060.1">
    <property type="protein sequence ID" value="OMERI11G03060.1"/>
    <property type="gene ID" value="OMERI11G03060"/>
</dbReference>
<evidence type="ECO:0000313" key="2">
    <source>
        <dbReference type="EnsemblPlants" id="OMERI11G03060.1"/>
    </source>
</evidence>
<protein>
    <submittedName>
        <fullName evidence="2">Uncharacterized protein</fullName>
    </submittedName>
</protein>
<keyword evidence="3" id="KW-1185">Reference proteome</keyword>